<feature type="domain" description="CHAD" evidence="1">
    <location>
        <begin position="8"/>
        <end position="289"/>
    </location>
</feature>
<dbReference type="Gene3D" id="1.40.20.10">
    <property type="entry name" value="CHAD domain"/>
    <property type="match status" value="1"/>
</dbReference>
<dbReference type="PANTHER" id="PTHR39339:SF1">
    <property type="entry name" value="CHAD DOMAIN-CONTAINING PROTEIN"/>
    <property type="match status" value="1"/>
</dbReference>
<dbReference type="SMART" id="SM00880">
    <property type="entry name" value="CHAD"/>
    <property type="match status" value="1"/>
</dbReference>
<dbReference type="InterPro" id="IPR007899">
    <property type="entry name" value="CHAD_dom"/>
</dbReference>
<dbReference type="Proteomes" id="UP000221168">
    <property type="component" value="Unassembled WGS sequence"/>
</dbReference>
<name>A0A2G1QTF4_9HYPH</name>
<evidence type="ECO:0000313" key="2">
    <source>
        <dbReference type="EMBL" id="PHP68837.1"/>
    </source>
</evidence>
<evidence type="ECO:0000259" key="1">
    <source>
        <dbReference type="PROSITE" id="PS51708"/>
    </source>
</evidence>
<dbReference type="OrthoDB" id="9810907at2"/>
<dbReference type="Pfam" id="PF05235">
    <property type="entry name" value="CHAD"/>
    <property type="match status" value="1"/>
</dbReference>
<organism evidence="2 3">
    <name type="scientific">Zhengella mangrovi</name>
    <dbReference type="NCBI Taxonomy" id="1982044"/>
    <lineage>
        <taxon>Bacteria</taxon>
        <taxon>Pseudomonadati</taxon>
        <taxon>Pseudomonadota</taxon>
        <taxon>Alphaproteobacteria</taxon>
        <taxon>Hyphomicrobiales</taxon>
        <taxon>Notoacmeibacteraceae</taxon>
        <taxon>Zhengella</taxon>
    </lineage>
</organism>
<evidence type="ECO:0000313" key="3">
    <source>
        <dbReference type="Proteomes" id="UP000221168"/>
    </source>
</evidence>
<reference evidence="2 3" key="1">
    <citation type="submission" date="2017-10" db="EMBL/GenBank/DDBJ databases">
        <title>Sedimentibacterium mangrovi gen. nov., sp. nov., a novel member of family Phyllobacteriacea isolated from mangrove sediment.</title>
        <authorList>
            <person name="Liao H."/>
            <person name="Tian Y."/>
        </authorList>
    </citation>
    <scope>NUCLEOTIDE SEQUENCE [LARGE SCALE GENOMIC DNA]</scope>
    <source>
        <strain evidence="2 3">X9-2-2</strain>
    </source>
</reference>
<dbReference type="PROSITE" id="PS51708">
    <property type="entry name" value="CHAD"/>
    <property type="match status" value="1"/>
</dbReference>
<protein>
    <recommendedName>
        <fullName evidence="1">CHAD domain-containing protein</fullName>
    </recommendedName>
</protein>
<dbReference type="AlphaFoldDB" id="A0A2G1QTF4"/>
<comment type="caution">
    <text evidence="2">The sequence shown here is derived from an EMBL/GenBank/DDBJ whole genome shotgun (WGS) entry which is preliminary data.</text>
</comment>
<dbReference type="EMBL" id="PDVP01000001">
    <property type="protein sequence ID" value="PHP68837.1"/>
    <property type="molecule type" value="Genomic_DNA"/>
</dbReference>
<keyword evidence="3" id="KW-1185">Reference proteome</keyword>
<dbReference type="InterPro" id="IPR038186">
    <property type="entry name" value="CHAD_dom_sf"/>
</dbReference>
<dbReference type="PANTHER" id="PTHR39339">
    <property type="entry name" value="SLR1444 PROTEIN"/>
    <property type="match status" value="1"/>
</dbReference>
<proteinExistence type="predicted"/>
<sequence length="308" mass="33607">MSYRLDPARPLGDEIRRIVGEATGAAMAALALAHDEPGAAYAARKAIKRARSALRLVRTADRKACSACDEHLRSVQAALAPDREAEAHLEAAARLAEHCHDTGDEDGLRLLASLTGRLHCRRDARAAFQPSWPRCHGGLAGTLDRAVAALGGVGRELGRKEERAVLGSGLVHGQRKAVLALETALDVDTAEAWHDFRKHVKHHRMHMRLLKPAWPGGFRLRADVARLIQADLGEDHDIWLLQALAEQEPSLAGWPDGIARLTALVQDRSVRLRADAAKGARYLFRDDPADLARVAAMLWKKAQAAARD</sequence>
<dbReference type="RefSeq" id="WP_099303298.1">
    <property type="nucleotide sequence ID" value="NZ_PDVP01000001.1"/>
</dbReference>
<gene>
    <name evidence="2" type="ORF">CSC94_02255</name>
</gene>
<accession>A0A2G1QTF4</accession>